<keyword evidence="2" id="KW-1185">Reference proteome</keyword>
<proteinExistence type="predicted"/>
<reference evidence="1" key="1">
    <citation type="submission" date="2023-01" db="EMBL/GenBank/DDBJ databases">
        <title>Genome assembly of the deep-sea coral Lophelia pertusa.</title>
        <authorList>
            <person name="Herrera S."/>
            <person name="Cordes E."/>
        </authorList>
    </citation>
    <scope>NUCLEOTIDE SEQUENCE</scope>
    <source>
        <strain evidence="1">USNM1676648</strain>
        <tissue evidence="1">Polyp</tissue>
    </source>
</reference>
<evidence type="ECO:0000313" key="1">
    <source>
        <dbReference type="EMBL" id="KAJ7390903.1"/>
    </source>
</evidence>
<accession>A0A9W9ZZW0</accession>
<comment type="caution">
    <text evidence="1">The sequence shown here is derived from an EMBL/GenBank/DDBJ whole genome shotgun (WGS) entry which is preliminary data.</text>
</comment>
<protein>
    <submittedName>
        <fullName evidence="1">Uncharacterized protein</fullName>
    </submittedName>
</protein>
<dbReference type="EMBL" id="MU825409">
    <property type="protein sequence ID" value="KAJ7390903.1"/>
    <property type="molecule type" value="Genomic_DNA"/>
</dbReference>
<dbReference type="AlphaFoldDB" id="A0A9W9ZZW0"/>
<dbReference type="Proteomes" id="UP001163046">
    <property type="component" value="Unassembled WGS sequence"/>
</dbReference>
<sequence>MFGEFLTQIAGDTLGDSGNQRSTVGLIFFLVSQSITVDGASCSRMFAEFITYLNKLINNEESEVTSMPNLPPVDLYMDGVIQPKWYNHVMQLVLEILCIIPLFPEFMTTRMLIGKGNVFMIIKKHGWKSNEILSFNQGRRLFPWSLQKVETSSFLKKCKEPQTTVQGAAQIAAGIAMVTMLEEQQCEVDSYVTVNVRPFLKSKVPDNHAGAYCQGLQCKNLIVLSADAVQFWSMARQTSGDIHIRFEQQ</sequence>
<evidence type="ECO:0000313" key="2">
    <source>
        <dbReference type="Proteomes" id="UP001163046"/>
    </source>
</evidence>
<dbReference type="OrthoDB" id="5956096at2759"/>
<gene>
    <name evidence="1" type="ORF">OS493_020923</name>
</gene>
<name>A0A9W9ZZW0_9CNID</name>
<organism evidence="1 2">
    <name type="scientific">Desmophyllum pertusum</name>
    <dbReference type="NCBI Taxonomy" id="174260"/>
    <lineage>
        <taxon>Eukaryota</taxon>
        <taxon>Metazoa</taxon>
        <taxon>Cnidaria</taxon>
        <taxon>Anthozoa</taxon>
        <taxon>Hexacorallia</taxon>
        <taxon>Scleractinia</taxon>
        <taxon>Caryophylliina</taxon>
        <taxon>Caryophylliidae</taxon>
        <taxon>Desmophyllum</taxon>
    </lineage>
</organism>